<organism evidence="1 2">
    <name type="scientific">Acinetobacter virus vB_AbaP_AGC01</name>
    <dbReference type="NCBI Taxonomy" id="2723754"/>
    <lineage>
        <taxon>Viruses</taxon>
        <taxon>Duplodnaviria</taxon>
        <taxon>Heunggongvirae</taxon>
        <taxon>Uroviricota</taxon>
        <taxon>Caudoviricetes</taxon>
        <taxon>Autographivirales</taxon>
        <taxon>Autoscriptoviridae</taxon>
        <taxon>Beijerinckvirinae</taxon>
        <taxon>Friunavirus</taxon>
        <taxon>Friunavirus AGC01</taxon>
    </lineage>
</organism>
<name>A0A6H0X2G6_9CAUD</name>
<evidence type="ECO:0000313" key="2">
    <source>
        <dbReference type="Proteomes" id="UP000500984"/>
    </source>
</evidence>
<dbReference type="Proteomes" id="UP000500984">
    <property type="component" value="Segment"/>
</dbReference>
<accession>A0A6H0X2G6</accession>
<dbReference type="PROSITE" id="PS51257">
    <property type="entry name" value="PROKAR_LIPOPROTEIN"/>
    <property type="match status" value="1"/>
</dbReference>
<keyword evidence="2" id="KW-1185">Reference proteome</keyword>
<evidence type="ECO:0000313" key="1">
    <source>
        <dbReference type="EMBL" id="QIW86340.1"/>
    </source>
</evidence>
<reference evidence="1 2" key="1">
    <citation type="submission" date="2020-03" db="EMBL/GenBank/DDBJ databases">
        <title>Characterization of the novel Fri1-like bacteriophage vB_AbaP_AGC01.</title>
        <authorList>
            <person name="Grygorcewicz B."/>
            <person name="Dolegowska B."/>
            <person name="Golec P."/>
            <person name="Roszak M."/>
        </authorList>
    </citation>
    <scope>NUCLEOTIDE SEQUENCE [LARGE SCALE GENOMIC DNA]</scope>
</reference>
<dbReference type="EMBL" id="MT263719">
    <property type="protein sequence ID" value="QIW86340.1"/>
    <property type="molecule type" value="Genomic_DNA"/>
</dbReference>
<dbReference type="SMR" id="A0A6H0X2G6"/>
<protein>
    <submittedName>
        <fullName evidence="1">DNA polymerase I</fullName>
    </submittedName>
</protein>
<sequence length="34" mass="4167">MKIRRNLMLEWWNALEGWQQTLLFISIVLFLISC</sequence>
<proteinExistence type="predicted"/>